<comment type="caution">
    <text evidence="2">The sequence shown here is derived from an EMBL/GenBank/DDBJ whole genome shotgun (WGS) entry which is preliminary data.</text>
</comment>
<dbReference type="AlphaFoldDB" id="A0A428NWX6"/>
<feature type="transmembrane region" description="Helical" evidence="1">
    <location>
        <begin position="77"/>
        <end position="99"/>
    </location>
</feature>
<keyword evidence="3" id="KW-1185">Reference proteome</keyword>
<organism evidence="2 3">
    <name type="scientific">Fusarium duplospermum</name>
    <dbReference type="NCBI Taxonomy" id="1325734"/>
    <lineage>
        <taxon>Eukaryota</taxon>
        <taxon>Fungi</taxon>
        <taxon>Dikarya</taxon>
        <taxon>Ascomycota</taxon>
        <taxon>Pezizomycotina</taxon>
        <taxon>Sordariomycetes</taxon>
        <taxon>Hypocreomycetidae</taxon>
        <taxon>Hypocreales</taxon>
        <taxon>Nectriaceae</taxon>
        <taxon>Fusarium</taxon>
        <taxon>Fusarium solani species complex</taxon>
    </lineage>
</organism>
<gene>
    <name evidence="2" type="ORF">CEP54_014320</name>
</gene>
<name>A0A428NWX6_9HYPO</name>
<dbReference type="OrthoDB" id="5097041at2759"/>
<dbReference type="Proteomes" id="UP000288168">
    <property type="component" value="Unassembled WGS sequence"/>
</dbReference>
<accession>A0A428NWX6</accession>
<feature type="transmembrane region" description="Helical" evidence="1">
    <location>
        <begin position="27"/>
        <end position="49"/>
    </location>
</feature>
<sequence length="290" mass="32111">MHLLTSIVGFLFRRISTLDMDASLELSTFAAATVIPLAVQTISAIVLYGRNFKSVSESKAVHPKGVQRMKAAIRGQVWFGAISTPMASIFLVVSWYYQIEELQKVFWGLIILSSSLFQIFSLPEEALSAAKALHASSSYSEFWDQNKPVLQISTVPLMSFVITTFVAVTLRITLPAFWPAAWAMWMALGCVLSMARSFRYLSIFDESGDRWRAYTLVTAGCIILGTSSLARDQASTRVIILGANHLVLVINRMWTMCVMDNVLRVSQECKSLRSVSSSVILDGSCNKGEV</sequence>
<protein>
    <submittedName>
        <fullName evidence="2">Uncharacterized protein</fullName>
    </submittedName>
</protein>
<proteinExistence type="predicted"/>
<reference evidence="2 3" key="1">
    <citation type="submission" date="2017-06" db="EMBL/GenBank/DDBJ databases">
        <title>Comparative genomic analysis of Ambrosia Fusariam Clade fungi.</title>
        <authorList>
            <person name="Stajich J.E."/>
            <person name="Carrillo J."/>
            <person name="Kijimoto T."/>
            <person name="Eskalen A."/>
            <person name="O'Donnell K."/>
            <person name="Kasson M."/>
        </authorList>
    </citation>
    <scope>NUCLEOTIDE SEQUENCE [LARGE SCALE GENOMIC DNA]</scope>
    <source>
        <strain evidence="2 3">NRRL62584</strain>
    </source>
</reference>
<dbReference type="EMBL" id="NKCI01000267">
    <property type="protein sequence ID" value="RSL45296.1"/>
    <property type="molecule type" value="Genomic_DNA"/>
</dbReference>
<keyword evidence="1" id="KW-1133">Transmembrane helix</keyword>
<keyword evidence="1" id="KW-0472">Membrane</keyword>
<evidence type="ECO:0000313" key="2">
    <source>
        <dbReference type="EMBL" id="RSL45296.1"/>
    </source>
</evidence>
<feature type="transmembrane region" description="Helical" evidence="1">
    <location>
        <begin position="213"/>
        <end position="230"/>
    </location>
</feature>
<keyword evidence="1" id="KW-0812">Transmembrane</keyword>
<feature type="transmembrane region" description="Helical" evidence="1">
    <location>
        <begin position="180"/>
        <end position="201"/>
    </location>
</feature>
<evidence type="ECO:0000256" key="1">
    <source>
        <dbReference type="SAM" id="Phobius"/>
    </source>
</evidence>
<evidence type="ECO:0000313" key="3">
    <source>
        <dbReference type="Proteomes" id="UP000288168"/>
    </source>
</evidence>
<feature type="transmembrane region" description="Helical" evidence="1">
    <location>
        <begin position="155"/>
        <end position="174"/>
    </location>
</feature>